<dbReference type="PANTHER" id="PTHR35761:SF1">
    <property type="entry name" value="PROTEIN SENSITIVE TO UV 2"/>
    <property type="match status" value="1"/>
</dbReference>
<feature type="compositionally biased region" description="Low complexity" evidence="1">
    <location>
        <begin position="73"/>
        <end position="83"/>
    </location>
</feature>
<feature type="compositionally biased region" description="Polar residues" evidence="1">
    <location>
        <begin position="744"/>
        <end position="759"/>
    </location>
</feature>
<dbReference type="GO" id="GO:0006974">
    <property type="term" value="P:DNA damage response"/>
    <property type="evidence" value="ECO:0007669"/>
    <property type="project" value="InterPro"/>
</dbReference>
<feature type="region of interest" description="Disordered" evidence="1">
    <location>
        <begin position="812"/>
        <end position="845"/>
    </location>
</feature>
<dbReference type="InterPro" id="IPR016024">
    <property type="entry name" value="ARM-type_fold"/>
</dbReference>
<feature type="region of interest" description="Disordered" evidence="1">
    <location>
        <begin position="738"/>
        <end position="788"/>
    </location>
</feature>
<dbReference type="EMBL" id="BFEA01000002">
    <property type="protein sequence ID" value="GBG59040.1"/>
    <property type="molecule type" value="Genomic_DNA"/>
</dbReference>
<name>A0A388JMI2_CHABU</name>
<keyword evidence="3" id="KW-1185">Reference proteome</keyword>
<sequence>MDSIFDNGDNDEWDLELIDELVRRAEEENAAKVVGRSSLPQPERVTATPATQSGGGSRWQDRQQPKADEHKPLVPSVYPSSLPKAGGYSNPFEQRQRPPLPQLQCNPTYGAPSRNLPCQQPMDLLGLMDRKVALDSGGLRDQILQHQRQEQDQDQKINPGLAADERWQFNRGLTSQQPLQHQQQQRLGLAAPPDSCVTTSESGFGSRGNSDSGQVWRQEKRPGHHQLQRPGEGLVFPVQERKPLQYGEQLARPRSYEHDLQQSQGPRAGFRMDQARHRQYRDGQPLGLQNPIGAPDRLQSQASDETQPFYNEARHNPQLSEPVQSEKAAFEREIPKVMGGTLAPFSQQEKWHDVHAAQSQRPITALHEMSGRACTRGSGLAAHPDSLIMTRPAAGGAPLWQPLSQRPLDAMNADRTVGKSLLPGPLQKTFLDDPSSDALRGGGGGWREGEMIGKGTVGHWAGREDHGGVPSARVNSSHFTNSVQRPSRPQITDRALVVAATDQHKVYTQQEHDADPAVPPGGVEAGMHELIQLRNERERLLESVMEKEGNILILRSRLAQADREMSDLKRKVSSAGAASVSSSSRQPRYEKHSSDVAWEIERLRSQLLFKDQEILELQSAREERDLKLRMALEESARLRVEAEAHKKALAEGCNFSQSQVPRDQMQTDRGFEGSQHSVPNNAIVKYRLREMTAALGWNEEEASRERGVGEVPREEPVVSQRLEMDGADGGDAMEVQEEGLKDPGSSQVASDGPGTQVSLSCKGVGRDNLERWGPRKGDEEQLREQTEDRHVAAVMGTAVFRAGSVELDSQGVEARGRTGGAYDRSELGQATLDPLAEPGNAEQDDRMLKSGKDKAADAAAQVARSGSPSGALELAQVDAVWGPQAVGSRGRYGRVLVEGERGSKLSRQQVPFNVTRMFGPVVGEKCSLVVQKLFASCAQELYSLLNCNNYVVRESDASATNDDMARRVGGGGSVASRAVGAGGMGRGGPRRKVGFSHCEAGVEEDEEEMGVVTRTAAEILHDCLAKVMNQLAPVSVLIFPLLSFLDSHNHNDDVLQNVLHVLGMILLNNRNCRYLMFESTQVLSATKENLIAATGQQSSEQEQLVGSSPLLDVRDIAFRICASMKVSAACNGPIGAEGPTGGRSRLVFVEGHGWTVGKHGGLRGGGGGGWGGGGAVEKKPVFESPRILVSDAKQQLSLSGAGCSAVKGSAEPPAAIAITYAGEGKDACYGDAGYGSRERHAEHGTGAVPDVVMAEEDDVEGGRTAENRTPRDTVEGLRIKTEPLDANAPGVSAENVSKNGCGLDLNKDLQLEGSAEVMGKVDSRAQSLMAANSPFLRVVELSIRPRRCEGVQREALCVLLMLVANLDPKGDRQKFAPILFEGVISAVLTKNTGTQVRLEAVCLVHLLLQCPGIRERVCLRIKEEHADRQNSELAKAGLVESASSVPRKDDEVLELLAACLNHGGYGCHDYALRRSALRTFNYLAFAQGGDGLAKILALGSCAADASKVKQEPMEIENKALGKHAMVVHGVDTNKALLGGRDLRDNLHAEPRMRRGGSAAKRKARVLQRLEDGEHGLEDCLVVNGEIIKERSIPVRLVAVLERELSADDADADGGGPLSHREVVAEERRSLIWEAMSLLCQMLSHQSRGSQALSLLMQSKQTAHMSLRVASRIVNWSQNNSSSRSVPQRLKVITGMSENITDLANRFQNWILASFPKFEESCKVPMECPMVRK</sequence>
<comment type="caution">
    <text evidence="2">The sequence shown here is derived from an EMBL/GenBank/DDBJ whole genome shotgun (WGS) entry which is preliminary data.</text>
</comment>
<feature type="region of interest" description="Disordered" evidence="1">
    <location>
        <begin position="28"/>
        <end position="117"/>
    </location>
</feature>
<dbReference type="OrthoDB" id="645074at2759"/>
<feature type="compositionally biased region" description="Basic and acidic residues" evidence="1">
    <location>
        <begin position="59"/>
        <end position="72"/>
    </location>
</feature>
<feature type="compositionally biased region" description="Low complexity" evidence="1">
    <location>
        <begin position="573"/>
        <end position="584"/>
    </location>
</feature>
<dbReference type="Proteomes" id="UP000265515">
    <property type="component" value="Unassembled WGS sequence"/>
</dbReference>
<feature type="region of interest" description="Disordered" evidence="1">
    <location>
        <begin position="282"/>
        <end position="302"/>
    </location>
</feature>
<organism evidence="2 3">
    <name type="scientific">Chara braunii</name>
    <name type="common">Braun's stonewort</name>
    <dbReference type="NCBI Taxonomy" id="69332"/>
    <lineage>
        <taxon>Eukaryota</taxon>
        <taxon>Viridiplantae</taxon>
        <taxon>Streptophyta</taxon>
        <taxon>Charophyceae</taxon>
        <taxon>Charales</taxon>
        <taxon>Characeae</taxon>
        <taxon>Chara</taxon>
    </lineage>
</organism>
<accession>A0A388JMI2</accession>
<dbReference type="Gramene" id="GBG59040">
    <property type="protein sequence ID" value="GBG59040"/>
    <property type="gene ID" value="CBR_g24386"/>
</dbReference>
<feature type="region of interest" description="Disordered" evidence="1">
    <location>
        <begin position="424"/>
        <end position="490"/>
    </location>
</feature>
<evidence type="ECO:0000313" key="2">
    <source>
        <dbReference type="EMBL" id="GBG59040.1"/>
    </source>
</evidence>
<feature type="compositionally biased region" description="Low complexity" evidence="1">
    <location>
        <begin position="176"/>
        <end position="185"/>
    </location>
</feature>
<feature type="region of interest" description="Disordered" evidence="1">
    <location>
        <begin position="569"/>
        <end position="592"/>
    </location>
</feature>
<evidence type="ECO:0000256" key="1">
    <source>
        <dbReference type="SAM" id="MobiDB-lite"/>
    </source>
</evidence>
<dbReference type="PANTHER" id="PTHR35761">
    <property type="entry name" value="ATR INTERACTING PROTEIN"/>
    <property type="match status" value="1"/>
</dbReference>
<feature type="region of interest" description="Disordered" evidence="1">
    <location>
        <begin position="175"/>
        <end position="231"/>
    </location>
</feature>
<protein>
    <submittedName>
        <fullName evidence="2">Uncharacterized protein</fullName>
    </submittedName>
</protein>
<gene>
    <name evidence="2" type="ORF">CBR_g24386</name>
</gene>
<evidence type="ECO:0000313" key="3">
    <source>
        <dbReference type="Proteomes" id="UP000265515"/>
    </source>
</evidence>
<feature type="compositionally biased region" description="Polar residues" evidence="1">
    <location>
        <begin position="473"/>
        <end position="490"/>
    </location>
</feature>
<feature type="compositionally biased region" description="Basic and acidic residues" evidence="1">
    <location>
        <begin position="764"/>
        <end position="788"/>
    </location>
</feature>
<dbReference type="InterPro" id="IPR044952">
    <property type="entry name" value="SUV2"/>
</dbReference>
<dbReference type="SUPFAM" id="SSF48371">
    <property type="entry name" value="ARM repeat"/>
    <property type="match status" value="1"/>
</dbReference>
<reference evidence="2 3" key="1">
    <citation type="journal article" date="2018" name="Cell">
        <title>The Chara Genome: Secondary Complexity and Implications for Plant Terrestrialization.</title>
        <authorList>
            <person name="Nishiyama T."/>
            <person name="Sakayama H."/>
            <person name="Vries J.D."/>
            <person name="Buschmann H."/>
            <person name="Saint-Marcoux D."/>
            <person name="Ullrich K.K."/>
            <person name="Haas F.B."/>
            <person name="Vanderstraeten L."/>
            <person name="Becker D."/>
            <person name="Lang D."/>
            <person name="Vosolsobe S."/>
            <person name="Rombauts S."/>
            <person name="Wilhelmsson P.K.I."/>
            <person name="Janitza P."/>
            <person name="Kern R."/>
            <person name="Heyl A."/>
            <person name="Rumpler F."/>
            <person name="Villalobos L.I.A.C."/>
            <person name="Clay J.M."/>
            <person name="Skokan R."/>
            <person name="Toyoda A."/>
            <person name="Suzuki Y."/>
            <person name="Kagoshima H."/>
            <person name="Schijlen E."/>
            <person name="Tajeshwar N."/>
            <person name="Catarino B."/>
            <person name="Hetherington A.J."/>
            <person name="Saltykova A."/>
            <person name="Bonnot C."/>
            <person name="Breuninger H."/>
            <person name="Symeonidi A."/>
            <person name="Radhakrishnan G.V."/>
            <person name="Van Nieuwerburgh F."/>
            <person name="Deforce D."/>
            <person name="Chang C."/>
            <person name="Karol K.G."/>
            <person name="Hedrich R."/>
            <person name="Ulvskov P."/>
            <person name="Glockner G."/>
            <person name="Delwiche C.F."/>
            <person name="Petrasek J."/>
            <person name="Van de Peer Y."/>
            <person name="Friml J."/>
            <person name="Beilby M."/>
            <person name="Dolan L."/>
            <person name="Kohara Y."/>
            <person name="Sugano S."/>
            <person name="Fujiyama A."/>
            <person name="Delaux P.-M."/>
            <person name="Quint M."/>
            <person name="TheiBen G."/>
            <person name="Hagemann M."/>
            <person name="Harholt J."/>
            <person name="Dunand C."/>
            <person name="Zachgo S."/>
            <person name="Langdale J."/>
            <person name="Maumus F."/>
            <person name="Straeten D.V.D."/>
            <person name="Gould S.B."/>
            <person name="Rensing S.A."/>
        </authorList>
    </citation>
    <scope>NUCLEOTIDE SEQUENCE [LARGE SCALE GENOMIC DNA]</scope>
    <source>
        <strain evidence="2 3">S276</strain>
    </source>
</reference>
<proteinExistence type="predicted"/>
<feature type="compositionally biased region" description="Polar residues" evidence="1">
    <location>
        <begin position="196"/>
        <end position="215"/>
    </location>
</feature>